<comment type="subcellular location">
    <subcellularLocation>
        <location evidence="1">Cell membrane</location>
        <topology evidence="1">Multi-pass membrane protein</topology>
    </subcellularLocation>
</comment>
<dbReference type="InterPro" id="IPR027379">
    <property type="entry name" value="CLS_N"/>
</dbReference>
<dbReference type="EMBL" id="JBHUKQ010000015">
    <property type="protein sequence ID" value="MFD2484968.1"/>
    <property type="molecule type" value="Genomic_DNA"/>
</dbReference>
<dbReference type="Pfam" id="PF13396">
    <property type="entry name" value="PLDc_N"/>
    <property type="match status" value="1"/>
</dbReference>
<evidence type="ECO:0000313" key="9">
    <source>
        <dbReference type="Proteomes" id="UP001597542"/>
    </source>
</evidence>
<keyword evidence="9" id="KW-1185">Reference proteome</keyword>
<evidence type="ECO:0000256" key="6">
    <source>
        <dbReference type="SAM" id="Phobius"/>
    </source>
</evidence>
<accession>A0ABW5I6S6</accession>
<name>A0ABW5I6S6_9PSEU</name>
<keyword evidence="5 6" id="KW-0472">Membrane</keyword>
<reference evidence="9" key="1">
    <citation type="journal article" date="2019" name="Int. J. Syst. Evol. Microbiol.">
        <title>The Global Catalogue of Microorganisms (GCM) 10K type strain sequencing project: providing services to taxonomists for standard genome sequencing and annotation.</title>
        <authorList>
            <consortium name="The Broad Institute Genomics Platform"/>
            <consortium name="The Broad Institute Genome Sequencing Center for Infectious Disease"/>
            <person name="Wu L."/>
            <person name="Ma J."/>
        </authorList>
    </citation>
    <scope>NUCLEOTIDE SEQUENCE [LARGE SCALE GENOMIC DNA]</scope>
    <source>
        <strain evidence="9">CGMCC 4.7638</strain>
    </source>
</reference>
<feature type="domain" description="Cardiolipin synthase N-terminal" evidence="7">
    <location>
        <begin position="27"/>
        <end position="65"/>
    </location>
</feature>
<dbReference type="Proteomes" id="UP001597542">
    <property type="component" value="Unassembled WGS sequence"/>
</dbReference>
<evidence type="ECO:0000256" key="3">
    <source>
        <dbReference type="ARBA" id="ARBA00022692"/>
    </source>
</evidence>
<keyword evidence="3 6" id="KW-0812">Transmembrane</keyword>
<proteinExistence type="predicted"/>
<evidence type="ECO:0000259" key="7">
    <source>
        <dbReference type="Pfam" id="PF13396"/>
    </source>
</evidence>
<comment type="caution">
    <text evidence="8">The sequence shown here is derived from an EMBL/GenBank/DDBJ whole genome shotgun (WGS) entry which is preliminary data.</text>
</comment>
<sequence>MTLASAEYLNVLATMLVFFCWAAWFGLLFVAIGDLCRRSDASGWAKAGWTLLMLVLPVLGVLLYFGIEGRRLRDRRRARSVSTSDTMSAAQIAEARRLLDDGVITDAEYQTLMRKALAP</sequence>
<organism evidence="8 9">
    <name type="scientific">Amycolatopsis albidoflavus</name>
    <dbReference type="NCBI Taxonomy" id="102226"/>
    <lineage>
        <taxon>Bacteria</taxon>
        <taxon>Bacillati</taxon>
        <taxon>Actinomycetota</taxon>
        <taxon>Actinomycetes</taxon>
        <taxon>Pseudonocardiales</taxon>
        <taxon>Pseudonocardiaceae</taxon>
        <taxon>Amycolatopsis</taxon>
    </lineage>
</organism>
<feature type="transmembrane region" description="Helical" evidence="6">
    <location>
        <begin position="12"/>
        <end position="32"/>
    </location>
</feature>
<evidence type="ECO:0000256" key="4">
    <source>
        <dbReference type="ARBA" id="ARBA00022989"/>
    </source>
</evidence>
<gene>
    <name evidence="8" type="ORF">ACFSUT_32150</name>
</gene>
<evidence type="ECO:0000313" key="8">
    <source>
        <dbReference type="EMBL" id="MFD2484968.1"/>
    </source>
</evidence>
<feature type="transmembrane region" description="Helical" evidence="6">
    <location>
        <begin position="47"/>
        <end position="67"/>
    </location>
</feature>
<evidence type="ECO:0000256" key="5">
    <source>
        <dbReference type="ARBA" id="ARBA00023136"/>
    </source>
</evidence>
<evidence type="ECO:0000256" key="2">
    <source>
        <dbReference type="ARBA" id="ARBA00022475"/>
    </source>
</evidence>
<dbReference type="RefSeq" id="WP_344276673.1">
    <property type="nucleotide sequence ID" value="NZ_BAAAHV010000012.1"/>
</dbReference>
<protein>
    <submittedName>
        <fullName evidence="8">SHOCT domain-containing protein</fullName>
    </submittedName>
</protein>
<keyword evidence="2" id="KW-1003">Cell membrane</keyword>
<evidence type="ECO:0000256" key="1">
    <source>
        <dbReference type="ARBA" id="ARBA00004651"/>
    </source>
</evidence>
<keyword evidence="4 6" id="KW-1133">Transmembrane helix</keyword>